<sequence>MKMFIFAMLVFAGGLLFFGCLGDNQPGNGTVVGNDSDSHGCKLSAGYNWCDAKQKCIRPWEENCTVMCPDDARVCPDGSAVGRTGPNCTFAPCPDYSNITNFDECAAAGYPILESYPPQCRTPDNRTFVQKINGTLTEVTCTTAGGHWNPCGSACRGALEGTICTLQCVQYCECGGIAGFNCPDSYYCTDYLPENAADAMGICKPISN</sequence>
<proteinExistence type="predicted"/>
<organism evidence="1 2">
    <name type="scientific">Candidatus Bilamarchaeum dharawalense</name>
    <dbReference type="NCBI Taxonomy" id="2885759"/>
    <lineage>
        <taxon>Archaea</taxon>
        <taxon>Candidatus Micrarchaeota</taxon>
        <taxon>Candidatus Micrarchaeia</taxon>
        <taxon>Candidatus Anstonellales</taxon>
        <taxon>Candidatus Bilamarchaeaceae</taxon>
        <taxon>Candidatus Bilamarchaeum</taxon>
    </lineage>
</organism>
<comment type="caution">
    <text evidence="1">The sequence shown here is derived from an EMBL/GenBank/DDBJ whole genome shotgun (WGS) entry which is preliminary data.</text>
</comment>
<protein>
    <submittedName>
        <fullName evidence="1">Uncharacterized protein</fullName>
    </submittedName>
</protein>
<dbReference type="EMBL" id="CABMJJ010000007">
    <property type="protein sequence ID" value="VVC03196.1"/>
    <property type="molecule type" value="Genomic_DNA"/>
</dbReference>
<dbReference type="Proteomes" id="UP000789941">
    <property type="component" value="Unassembled WGS sequence"/>
</dbReference>
<dbReference type="PROSITE" id="PS51257">
    <property type="entry name" value="PROKAR_LIPOPROTEIN"/>
    <property type="match status" value="1"/>
</dbReference>
<name>A0A5E4LTL9_9ARCH</name>
<dbReference type="AlphaFoldDB" id="A0A5E4LTL9"/>
<gene>
    <name evidence="1" type="ORF">LFW2832_00223</name>
</gene>
<accession>A0A5E4LTL9</accession>
<reference evidence="1 2" key="1">
    <citation type="submission" date="2019-08" db="EMBL/GenBank/DDBJ databases">
        <authorList>
            <person name="Vazquez-Campos X."/>
        </authorList>
    </citation>
    <scope>NUCLEOTIDE SEQUENCE [LARGE SCALE GENOMIC DNA]</scope>
    <source>
        <strain evidence="1">LFW-283_2</strain>
    </source>
</reference>
<evidence type="ECO:0000313" key="2">
    <source>
        <dbReference type="Proteomes" id="UP000789941"/>
    </source>
</evidence>
<evidence type="ECO:0000313" key="1">
    <source>
        <dbReference type="EMBL" id="VVC03196.1"/>
    </source>
</evidence>